<dbReference type="InterPro" id="IPR011051">
    <property type="entry name" value="RmlC_Cupin_sf"/>
</dbReference>
<dbReference type="RefSeq" id="WP_133852936.1">
    <property type="nucleotide sequence ID" value="NZ_SNXZ01000006.1"/>
</dbReference>
<dbReference type="Proteomes" id="UP000295444">
    <property type="component" value="Unassembled WGS sequence"/>
</dbReference>
<dbReference type="Gene3D" id="2.60.120.10">
    <property type="entry name" value="Jelly Rolls"/>
    <property type="match status" value="1"/>
</dbReference>
<dbReference type="InterPro" id="IPR013096">
    <property type="entry name" value="Cupin_2"/>
</dbReference>
<name>A0A4R6S2Y9_LABRH</name>
<proteinExistence type="predicted"/>
<dbReference type="AlphaFoldDB" id="A0A4R6S2Y9"/>
<reference evidence="2 3" key="1">
    <citation type="submission" date="2019-03" db="EMBL/GenBank/DDBJ databases">
        <title>Genomic Encyclopedia of Type Strains, Phase IV (KMG-IV): sequencing the most valuable type-strain genomes for metagenomic binning, comparative biology and taxonomic classification.</title>
        <authorList>
            <person name="Goeker M."/>
        </authorList>
    </citation>
    <scope>NUCLEOTIDE SEQUENCE [LARGE SCALE GENOMIC DNA]</scope>
    <source>
        <strain evidence="2 3">DSM 45361</strain>
    </source>
</reference>
<dbReference type="GO" id="GO:0016853">
    <property type="term" value="F:isomerase activity"/>
    <property type="evidence" value="ECO:0007669"/>
    <property type="project" value="UniProtKB-KW"/>
</dbReference>
<dbReference type="SUPFAM" id="SSF51182">
    <property type="entry name" value="RmlC-like cupins"/>
    <property type="match status" value="1"/>
</dbReference>
<keyword evidence="3" id="KW-1185">Reference proteome</keyword>
<dbReference type="InterPro" id="IPR014710">
    <property type="entry name" value="RmlC-like_jellyroll"/>
</dbReference>
<sequence>MTYLGDTGEISALYRPAAEIQSVVRPLSTSTFVAPGSVTNGQYGLFRWDMRPESGGPDAHFHKTFSEAFYVLDGTVGLFNGDKWVDAKAGDYLYVPEGGVHAFHNKSDAAASMLILFAPGAPREKYFIELAEIAESGRKLTDEEWLELWARHDQYPA</sequence>
<accession>A0A4R6S2Y9</accession>
<feature type="domain" description="Cupin type-2" evidence="1">
    <location>
        <begin position="47"/>
        <end position="116"/>
    </location>
</feature>
<dbReference type="InterPro" id="IPR053146">
    <property type="entry name" value="QDO-like"/>
</dbReference>
<keyword evidence="2" id="KW-0413">Isomerase</keyword>
<dbReference type="PANTHER" id="PTHR36440">
    <property type="entry name" value="PUTATIVE (AFU_ORTHOLOGUE AFUA_8G07350)-RELATED"/>
    <property type="match status" value="1"/>
</dbReference>
<dbReference type="EMBL" id="SNXZ01000006">
    <property type="protein sequence ID" value="TDP93952.1"/>
    <property type="molecule type" value="Genomic_DNA"/>
</dbReference>
<dbReference type="OrthoDB" id="5243731at2"/>
<dbReference type="PANTHER" id="PTHR36440:SF1">
    <property type="entry name" value="PUTATIVE (AFU_ORTHOLOGUE AFUA_8G07350)-RELATED"/>
    <property type="match status" value="1"/>
</dbReference>
<comment type="caution">
    <text evidence="2">The sequence shown here is derived from an EMBL/GenBank/DDBJ whole genome shotgun (WGS) entry which is preliminary data.</text>
</comment>
<evidence type="ECO:0000313" key="2">
    <source>
        <dbReference type="EMBL" id="TDP93952.1"/>
    </source>
</evidence>
<gene>
    <name evidence="2" type="ORF">EV186_106346</name>
</gene>
<evidence type="ECO:0000313" key="3">
    <source>
        <dbReference type="Proteomes" id="UP000295444"/>
    </source>
</evidence>
<organism evidence="2 3">
    <name type="scientific">Labedaea rhizosphaerae</name>
    <dbReference type="NCBI Taxonomy" id="598644"/>
    <lineage>
        <taxon>Bacteria</taxon>
        <taxon>Bacillati</taxon>
        <taxon>Actinomycetota</taxon>
        <taxon>Actinomycetes</taxon>
        <taxon>Pseudonocardiales</taxon>
        <taxon>Pseudonocardiaceae</taxon>
        <taxon>Labedaea</taxon>
    </lineage>
</organism>
<protein>
    <submittedName>
        <fullName evidence="2">Mannose-6-phosphate isomerase-like protein (Cupin superfamily)</fullName>
    </submittedName>
</protein>
<dbReference type="Pfam" id="PF07883">
    <property type="entry name" value="Cupin_2"/>
    <property type="match status" value="1"/>
</dbReference>
<evidence type="ECO:0000259" key="1">
    <source>
        <dbReference type="Pfam" id="PF07883"/>
    </source>
</evidence>